<feature type="transmembrane region" description="Helical" evidence="2">
    <location>
        <begin position="278"/>
        <end position="299"/>
    </location>
</feature>
<reference evidence="3 5" key="2">
    <citation type="journal article" date="2013" name="Nature">
        <title>Insights into bilaterian evolution from three spiralian genomes.</title>
        <authorList>
            <person name="Simakov O."/>
            <person name="Marletaz F."/>
            <person name="Cho S.J."/>
            <person name="Edsinger-Gonzales E."/>
            <person name="Havlak P."/>
            <person name="Hellsten U."/>
            <person name="Kuo D.H."/>
            <person name="Larsson T."/>
            <person name="Lv J."/>
            <person name="Arendt D."/>
            <person name="Savage R."/>
            <person name="Osoegawa K."/>
            <person name="de Jong P."/>
            <person name="Grimwood J."/>
            <person name="Chapman J.A."/>
            <person name="Shapiro H."/>
            <person name="Aerts A."/>
            <person name="Otillar R.P."/>
            <person name="Terry A.Y."/>
            <person name="Boore J.L."/>
            <person name="Grigoriev I.V."/>
            <person name="Lindberg D.R."/>
            <person name="Seaver E.C."/>
            <person name="Weisblat D.A."/>
            <person name="Putnam N.H."/>
            <person name="Rokhsar D.S."/>
        </authorList>
    </citation>
    <scope>NUCLEOTIDE SEQUENCE</scope>
</reference>
<feature type="transmembrane region" description="Helical" evidence="2">
    <location>
        <begin position="311"/>
        <end position="332"/>
    </location>
</feature>
<name>T1ERC4_HELRO</name>
<dbReference type="Pfam" id="PF03137">
    <property type="entry name" value="OATP"/>
    <property type="match status" value="1"/>
</dbReference>
<dbReference type="eggNOG" id="KOG3626">
    <property type="taxonomic scope" value="Eukaryota"/>
</dbReference>
<dbReference type="GO" id="GO:0015347">
    <property type="term" value="F:sodium-independent organic anion transmembrane transporter activity"/>
    <property type="evidence" value="ECO:0000318"/>
    <property type="project" value="GO_Central"/>
</dbReference>
<evidence type="ECO:0000256" key="2">
    <source>
        <dbReference type="SAM" id="Phobius"/>
    </source>
</evidence>
<evidence type="ECO:0000256" key="1">
    <source>
        <dbReference type="ARBA" id="ARBA00023157"/>
    </source>
</evidence>
<keyword evidence="2" id="KW-0472">Membrane</keyword>
<dbReference type="InParanoid" id="T1ERC4"/>
<keyword evidence="2" id="KW-0812">Transmembrane</keyword>
<dbReference type="Proteomes" id="UP000015101">
    <property type="component" value="Unassembled WGS sequence"/>
</dbReference>
<keyword evidence="2" id="KW-1133">Transmembrane helix</keyword>
<dbReference type="EMBL" id="AMQM01000794">
    <property type="status" value="NOT_ANNOTATED_CDS"/>
    <property type="molecule type" value="Genomic_DNA"/>
</dbReference>
<dbReference type="AlphaFoldDB" id="T1ERC4"/>
<evidence type="ECO:0000313" key="3">
    <source>
        <dbReference type="EMBL" id="ESO02094.1"/>
    </source>
</evidence>
<dbReference type="InterPro" id="IPR004156">
    <property type="entry name" value="OATP"/>
</dbReference>
<dbReference type="KEGG" id="hro:HELRODRAFT_161325"/>
<evidence type="ECO:0000313" key="4">
    <source>
        <dbReference type="EnsemblMetazoa" id="HelroP161325"/>
    </source>
</evidence>
<dbReference type="GeneID" id="20199124"/>
<dbReference type="EnsemblMetazoa" id="HelroT161325">
    <property type="protein sequence ID" value="HelroP161325"/>
    <property type="gene ID" value="HelroG161325"/>
</dbReference>
<dbReference type="RefSeq" id="XP_009019502.1">
    <property type="nucleotide sequence ID" value="XM_009021254.1"/>
</dbReference>
<proteinExistence type="predicted"/>
<keyword evidence="5" id="KW-1185">Reference proteome</keyword>
<dbReference type="OrthoDB" id="5062115at2759"/>
<protein>
    <submittedName>
        <fullName evidence="3 4">Uncharacterized protein</fullName>
    </submittedName>
</protein>
<dbReference type="SUPFAM" id="SSF103473">
    <property type="entry name" value="MFS general substrate transporter"/>
    <property type="match status" value="1"/>
</dbReference>
<accession>T1ERC4</accession>
<gene>
    <name evidence="4" type="primary">20199124</name>
    <name evidence="3" type="ORF">HELRODRAFT_161325</name>
</gene>
<feature type="transmembrane region" description="Helical" evidence="2">
    <location>
        <begin position="352"/>
        <end position="372"/>
    </location>
</feature>
<organism evidence="4 5">
    <name type="scientific">Helobdella robusta</name>
    <name type="common">Californian leech</name>
    <dbReference type="NCBI Taxonomy" id="6412"/>
    <lineage>
        <taxon>Eukaryota</taxon>
        <taxon>Metazoa</taxon>
        <taxon>Spiralia</taxon>
        <taxon>Lophotrochozoa</taxon>
        <taxon>Annelida</taxon>
        <taxon>Clitellata</taxon>
        <taxon>Hirudinea</taxon>
        <taxon>Rhynchobdellida</taxon>
        <taxon>Glossiphoniidae</taxon>
        <taxon>Helobdella</taxon>
    </lineage>
</organism>
<dbReference type="PANTHER" id="PTHR11388">
    <property type="entry name" value="ORGANIC ANION TRANSPORTER"/>
    <property type="match status" value="1"/>
</dbReference>
<feature type="transmembrane region" description="Helical" evidence="2">
    <location>
        <begin position="158"/>
        <end position="180"/>
    </location>
</feature>
<dbReference type="HOGENOM" id="CLU_652625_0_0_1"/>
<dbReference type="CTD" id="20199124"/>
<feature type="transmembrane region" description="Helical" evidence="2">
    <location>
        <begin position="12"/>
        <end position="35"/>
    </location>
</feature>
<sequence>MKIYEFTLTSSLSSIVINIESLGCMCSAILVSYLLTPGHHVLLFAVCMLATACCGFLYTLPHFVFKDNLNKDKIAMTKDSGQTNQHYETTMCNASLGVVESSVDLCMNDQEEETDVGPNYVALTMFIVSEFMVGADGACLWTVANLHTCISVAFSARFLSPVIASALASIFLTLPINLTIKIKCNFFVRNFLDAQPSEMDTSLVAWLSNLFHHKHHYSNPYIFLPKRFEVANTNEIKLDFMDDRTNIKEKSKFNENVVNNTKLKNFCLAFSRLMSNPIFFLMTVGSCFDTYSLPFYNYLPKYVEVHFQLTASMASIIGVMILSVAGGIFSYVGGVISGRFKPSVDNGVAKNMTFVCVASLANLIVLVALMFLQCPNSNSPLRIFRTNRKVNNLNNFLSGVQFYSFTNLAVSYLSPQIISII</sequence>
<keyword evidence="1" id="KW-1015">Disulfide bond</keyword>
<reference evidence="4" key="3">
    <citation type="submission" date="2015-06" db="UniProtKB">
        <authorList>
            <consortium name="EnsemblMetazoa"/>
        </authorList>
    </citation>
    <scope>IDENTIFICATION</scope>
</reference>
<dbReference type="GO" id="GO:0043252">
    <property type="term" value="P:sodium-independent organic anion transport"/>
    <property type="evidence" value="ECO:0000318"/>
    <property type="project" value="GO_Central"/>
</dbReference>
<dbReference type="GO" id="GO:0016323">
    <property type="term" value="C:basolateral plasma membrane"/>
    <property type="evidence" value="ECO:0000318"/>
    <property type="project" value="GO_Central"/>
</dbReference>
<dbReference type="PANTHER" id="PTHR11388:SF142">
    <property type="entry name" value="SOLUTE CARRIER ORGANIC ANION TRANSPORTER FAMILY MEMBER 5A1"/>
    <property type="match status" value="1"/>
</dbReference>
<feature type="transmembrane region" description="Helical" evidence="2">
    <location>
        <begin position="41"/>
        <end position="65"/>
    </location>
</feature>
<dbReference type="InterPro" id="IPR036259">
    <property type="entry name" value="MFS_trans_sf"/>
</dbReference>
<dbReference type="EMBL" id="KB096742">
    <property type="protein sequence ID" value="ESO02094.1"/>
    <property type="molecule type" value="Genomic_DNA"/>
</dbReference>
<evidence type="ECO:0000313" key="5">
    <source>
        <dbReference type="Proteomes" id="UP000015101"/>
    </source>
</evidence>
<reference evidence="5" key="1">
    <citation type="submission" date="2012-12" db="EMBL/GenBank/DDBJ databases">
        <authorList>
            <person name="Hellsten U."/>
            <person name="Grimwood J."/>
            <person name="Chapman J.A."/>
            <person name="Shapiro H."/>
            <person name="Aerts A."/>
            <person name="Otillar R.P."/>
            <person name="Terry A.Y."/>
            <person name="Boore J.L."/>
            <person name="Simakov O."/>
            <person name="Marletaz F."/>
            <person name="Cho S.-J."/>
            <person name="Edsinger-Gonzales E."/>
            <person name="Havlak P."/>
            <person name="Kuo D.-H."/>
            <person name="Larsson T."/>
            <person name="Lv J."/>
            <person name="Arendt D."/>
            <person name="Savage R."/>
            <person name="Osoegawa K."/>
            <person name="de Jong P."/>
            <person name="Lindberg D.R."/>
            <person name="Seaver E.C."/>
            <person name="Weisblat D.A."/>
            <person name="Putnam N.H."/>
            <person name="Grigoriev I.V."/>
            <person name="Rokhsar D.S."/>
        </authorList>
    </citation>
    <scope>NUCLEOTIDE SEQUENCE</scope>
</reference>